<dbReference type="SUPFAM" id="SSF52058">
    <property type="entry name" value="L domain-like"/>
    <property type="match status" value="1"/>
</dbReference>
<organism evidence="1 2">
    <name type="scientific">Chryseobacterium terrae</name>
    <dbReference type="NCBI Taxonomy" id="3163299"/>
    <lineage>
        <taxon>Bacteria</taxon>
        <taxon>Pseudomonadati</taxon>
        <taxon>Bacteroidota</taxon>
        <taxon>Flavobacteriia</taxon>
        <taxon>Flavobacteriales</taxon>
        <taxon>Weeksellaceae</taxon>
        <taxon>Chryseobacterium group</taxon>
        <taxon>Chryseobacterium</taxon>
    </lineage>
</organism>
<protein>
    <recommendedName>
        <fullName evidence="3">Leucine Rich repeat-containing protein</fullName>
    </recommendedName>
</protein>
<evidence type="ECO:0000313" key="1">
    <source>
        <dbReference type="EMBL" id="MFL9835387.1"/>
    </source>
</evidence>
<evidence type="ECO:0008006" key="3">
    <source>
        <dbReference type="Google" id="ProtNLM"/>
    </source>
</evidence>
<dbReference type="RefSeq" id="WP_408092080.1">
    <property type="nucleotide sequence ID" value="NZ_JBELPY010000012.1"/>
</dbReference>
<proteinExistence type="predicted"/>
<dbReference type="Proteomes" id="UP001629058">
    <property type="component" value="Unassembled WGS sequence"/>
</dbReference>
<sequence>MKIFDQEISGRNIKTLRFEKETVDFKDVINLEEIERLEIAFCNLVELSEIVYLKKLRQISIYYCRFLSDLSHNGSLSTLKDIVLIRFQKLKLILTSQNYQS</sequence>
<dbReference type="EMBL" id="JBELPY010000012">
    <property type="protein sequence ID" value="MFL9835387.1"/>
    <property type="molecule type" value="Genomic_DNA"/>
</dbReference>
<dbReference type="Gene3D" id="3.80.10.10">
    <property type="entry name" value="Ribonuclease Inhibitor"/>
    <property type="match status" value="1"/>
</dbReference>
<reference evidence="1 2" key="1">
    <citation type="submission" date="2024-06" db="EMBL/GenBank/DDBJ databases">
        <authorList>
            <person name="Kaempfer P."/>
            <person name="Viver T."/>
        </authorList>
    </citation>
    <scope>NUCLEOTIDE SEQUENCE [LARGE SCALE GENOMIC DNA]</scope>
    <source>
        <strain evidence="1 2">ST-37</strain>
    </source>
</reference>
<accession>A0ABW8Y795</accession>
<keyword evidence="2" id="KW-1185">Reference proteome</keyword>
<comment type="caution">
    <text evidence="1">The sequence shown here is derived from an EMBL/GenBank/DDBJ whole genome shotgun (WGS) entry which is preliminary data.</text>
</comment>
<dbReference type="InterPro" id="IPR032675">
    <property type="entry name" value="LRR_dom_sf"/>
</dbReference>
<evidence type="ECO:0000313" key="2">
    <source>
        <dbReference type="Proteomes" id="UP001629058"/>
    </source>
</evidence>
<gene>
    <name evidence="1" type="ORF">ABS765_15270</name>
</gene>
<name>A0ABW8Y795_9FLAO</name>